<feature type="region of interest" description="Disordered" evidence="1">
    <location>
        <begin position="1"/>
        <end position="64"/>
    </location>
</feature>
<evidence type="ECO:0000313" key="3">
    <source>
        <dbReference type="EMBL" id="MCI38020.1"/>
    </source>
</evidence>
<feature type="compositionally biased region" description="Polar residues" evidence="1">
    <location>
        <begin position="51"/>
        <end position="60"/>
    </location>
</feature>
<keyword evidence="2" id="KW-0472">Membrane</keyword>
<keyword evidence="4" id="KW-1185">Reference proteome</keyword>
<sequence>NAQTGQSAGGTAGSRRESGPVLCNPGQQPSVGDSSVVIPNPSCSAAHKESQSSPTHNLNSGAAGGCEMDPDVAVLLAVVVAVVLLPVLPVTLSLPSEKMYDQEVA</sequence>
<feature type="transmembrane region" description="Helical" evidence="2">
    <location>
        <begin position="72"/>
        <end position="92"/>
    </location>
</feature>
<accession>A0A392RQG8</accession>
<protein>
    <submittedName>
        <fullName evidence="3">Uncharacterized protein</fullName>
    </submittedName>
</protein>
<evidence type="ECO:0000256" key="1">
    <source>
        <dbReference type="SAM" id="MobiDB-lite"/>
    </source>
</evidence>
<dbReference type="AlphaFoldDB" id="A0A392RQG8"/>
<feature type="non-terminal residue" evidence="3">
    <location>
        <position position="1"/>
    </location>
</feature>
<keyword evidence="2" id="KW-1133">Transmembrane helix</keyword>
<dbReference type="Proteomes" id="UP000265520">
    <property type="component" value="Unassembled WGS sequence"/>
</dbReference>
<evidence type="ECO:0000313" key="4">
    <source>
        <dbReference type="Proteomes" id="UP000265520"/>
    </source>
</evidence>
<evidence type="ECO:0000256" key="2">
    <source>
        <dbReference type="SAM" id="Phobius"/>
    </source>
</evidence>
<keyword evidence="2" id="KW-0812">Transmembrane</keyword>
<proteinExistence type="predicted"/>
<organism evidence="3 4">
    <name type="scientific">Trifolium medium</name>
    <dbReference type="NCBI Taxonomy" id="97028"/>
    <lineage>
        <taxon>Eukaryota</taxon>
        <taxon>Viridiplantae</taxon>
        <taxon>Streptophyta</taxon>
        <taxon>Embryophyta</taxon>
        <taxon>Tracheophyta</taxon>
        <taxon>Spermatophyta</taxon>
        <taxon>Magnoliopsida</taxon>
        <taxon>eudicotyledons</taxon>
        <taxon>Gunneridae</taxon>
        <taxon>Pentapetalae</taxon>
        <taxon>rosids</taxon>
        <taxon>fabids</taxon>
        <taxon>Fabales</taxon>
        <taxon>Fabaceae</taxon>
        <taxon>Papilionoideae</taxon>
        <taxon>50 kb inversion clade</taxon>
        <taxon>NPAAA clade</taxon>
        <taxon>Hologalegina</taxon>
        <taxon>IRL clade</taxon>
        <taxon>Trifolieae</taxon>
        <taxon>Trifolium</taxon>
    </lineage>
</organism>
<reference evidence="3 4" key="1">
    <citation type="journal article" date="2018" name="Front. Plant Sci.">
        <title>Red Clover (Trifolium pratense) and Zigzag Clover (T. medium) - A Picture of Genomic Similarities and Differences.</title>
        <authorList>
            <person name="Dluhosova J."/>
            <person name="Istvanek J."/>
            <person name="Nedelnik J."/>
            <person name="Repkova J."/>
        </authorList>
    </citation>
    <scope>NUCLEOTIDE SEQUENCE [LARGE SCALE GENOMIC DNA]</scope>
    <source>
        <strain evidence="4">cv. 10/8</strain>
        <tissue evidence="3">Leaf</tissue>
    </source>
</reference>
<dbReference type="EMBL" id="LXQA010250999">
    <property type="protein sequence ID" value="MCI38020.1"/>
    <property type="molecule type" value="Genomic_DNA"/>
</dbReference>
<comment type="caution">
    <text evidence="3">The sequence shown here is derived from an EMBL/GenBank/DDBJ whole genome shotgun (WGS) entry which is preliminary data.</text>
</comment>
<name>A0A392RQG8_9FABA</name>